<dbReference type="InterPro" id="IPR045272">
    <property type="entry name" value="ANXUR1/2-like"/>
</dbReference>
<reference evidence="10 11" key="1">
    <citation type="submission" date="2023-12" db="EMBL/GenBank/DDBJ databases">
        <title>A high-quality genome assembly for Dillenia turbinata (Dilleniales).</title>
        <authorList>
            <person name="Chanderbali A."/>
        </authorList>
    </citation>
    <scope>NUCLEOTIDE SEQUENCE [LARGE SCALE GENOMIC DNA]</scope>
    <source>
        <strain evidence="10">LSX21</strain>
        <tissue evidence="10">Leaf</tissue>
    </source>
</reference>
<gene>
    <name evidence="10" type="ORF">RJ641_011399</name>
</gene>
<keyword evidence="7" id="KW-0812">Transmembrane</keyword>
<dbReference type="PROSITE" id="PS50011">
    <property type="entry name" value="PROTEIN_KINASE_DOM"/>
    <property type="match status" value="2"/>
</dbReference>
<organism evidence="10 11">
    <name type="scientific">Dillenia turbinata</name>
    <dbReference type="NCBI Taxonomy" id="194707"/>
    <lineage>
        <taxon>Eukaryota</taxon>
        <taxon>Viridiplantae</taxon>
        <taxon>Streptophyta</taxon>
        <taxon>Embryophyta</taxon>
        <taxon>Tracheophyta</taxon>
        <taxon>Spermatophyta</taxon>
        <taxon>Magnoliopsida</taxon>
        <taxon>eudicotyledons</taxon>
        <taxon>Gunneridae</taxon>
        <taxon>Pentapetalae</taxon>
        <taxon>Dilleniales</taxon>
        <taxon>Dilleniaceae</taxon>
        <taxon>Dillenia</taxon>
    </lineage>
</organism>
<evidence type="ECO:0000256" key="7">
    <source>
        <dbReference type="SAM" id="Phobius"/>
    </source>
</evidence>
<dbReference type="Pfam" id="PF11721">
    <property type="entry name" value="Malectin"/>
    <property type="match status" value="2"/>
</dbReference>
<dbReference type="FunFam" id="2.60.120.430:FF:000013">
    <property type="entry name" value="Putative receptor-like protein kinase"/>
    <property type="match status" value="2"/>
</dbReference>
<feature type="domain" description="Protein kinase" evidence="9">
    <location>
        <begin position="1263"/>
        <end position="1494"/>
    </location>
</feature>
<keyword evidence="3 6" id="KW-0547">Nucleotide-binding</keyword>
<sequence length="1494" mass="167725">MAKVHFLCFSLLRLFSLLSADYSPPNKFFINSGSSSNVTLNNRNFIGDIKSYSFFSITRSNSVSNTNNSSELYQTARFYNSPFAYKFQIDQNGTYFLRLHFYPFSSSTNLFSALFNVSTSKSLLLSSFNGSTSANLPIIKDFLLKINVGEFQIQFTPSGNSSLAFVNAIEVFVAPDDFVQDEVPTVSSSGANKTFQGLQSHVLQTVYKINVGGETVTPDNDTLWRTWIPDDEFLYNRNAARSYYSGNSPNYQYGNSSVYIAPAFVYETVQEMNINSSRQTNNFNITWIFNVSKSSEHYVRFHFCDVVSPSLNVLQFNLFIYSGFSQEIDPYAVVPSLAVPFYYDFLVVSDGSGFIYISVGPRSDSMNKSAFLNGVEIWELVTGSGSTIVESGSRKSPLIFVICSVVGGSFVILIIAVVALRWRKRKAEPVATLEWPLVSLYRGSSHSDRSAGMFNIPNINLGLKIPFADILAATNNFNPKLLIGEGGFGKVYKGKYQNMDVAVKRSQPGYNQGLTEFQAEIMVLSKIRHRHLVSLIGYCDDRYEMILVYEFMEKGTLKHHLYPAKGKAETSLTRIQLLAEWGISHQKQGRIGEIVDPLLAGKIASSSLRAFGETVEKCLRETGAERPSMDVVRWDLEYALKLQQTSTQREANEDSTTDFSLNLPLPVVQRLPSQSITDGWCKIVSAHLRYCFHHTSCISVFICFVFEVALESWAIISLLQQLWYTSQSSDLVFHTTSQFGRLPLCSSFHPISHFWQRRNFRLLLSSSSHLSWQPNDKPSKLNSRNPMAKVHFLCFSLLRLFSLLSADYSPPNKFFINSGSSSNVTLNNRNFIGDIKSYSFFSITRSNYVSNTNNSSELYQTARFYNSPFAYKFQIDQNGTYFLRLHFYPFSSSTNLFPALFNVSTSKSLLLSSFNGSTSANLPIIKDFLLKINVGEFQIQFTPSGNSSLAFVNAIEVFVAPDDFVQDEVPSVSSSGANKTFQGLQSHVLQTVYKINVGGEKVTPDNDTLWRTWIPDDEFLYNRNAARSYYSGNSPNYQYGNSSVYIAPAFVYETVQEMNINSSRQTNNFNITWIFNVSKSSEHYVRFHFCDVVSPSLNVLQFNLFIYSGFSQEIDPYAVVPSLAVPFYYDFLVVSDGSGFMNISVGPRSDSMNKSAFLNGVEIWELVTGSGSTIVESGSRKSPLIFVICSVVGGSFVILIIAVVALRWRKRKAEPVATLEWPWVPLYRGSPHSDRSAGMSNIPNINLGLKIPFADILAATNNFNPKLLIGEGGFGKVYKGKYQNMDVAVKRSQPGYNQGLTEFQAEIMVLSKIRHRHLVSLIGYCDDRYEMILVYEFMEKGTLKHHLYPPKGKAETSLTRIQLLAEWGISHQKQGRIGEIVDPLLAGKIASSSLRAFGETVEKCLRETGAERPSMDVVRWDLEYALKLQQTSTQREANEDSTTDFSLNLPLPVVQRLPSQSITGMEDNSLSRIEDFSEINASAVFSQLKMGGAR</sequence>
<evidence type="ECO:0000256" key="6">
    <source>
        <dbReference type="PROSITE-ProRule" id="PRU10141"/>
    </source>
</evidence>
<feature type="binding site" evidence="6">
    <location>
        <position position="1290"/>
    </location>
    <ligand>
        <name>ATP</name>
        <dbReference type="ChEBI" id="CHEBI:30616"/>
    </ligand>
</feature>
<proteinExistence type="predicted"/>
<keyword evidence="8" id="KW-0732">Signal</keyword>
<feature type="transmembrane region" description="Helical" evidence="7">
    <location>
        <begin position="398"/>
        <end position="420"/>
    </location>
</feature>
<keyword evidence="1" id="KW-0723">Serine/threonine-protein kinase</keyword>
<dbReference type="Pfam" id="PF07714">
    <property type="entry name" value="PK_Tyr_Ser-Thr"/>
    <property type="match status" value="2"/>
</dbReference>
<evidence type="ECO:0000256" key="1">
    <source>
        <dbReference type="ARBA" id="ARBA00022527"/>
    </source>
</evidence>
<keyword evidence="7" id="KW-0472">Membrane</keyword>
<dbReference type="SUPFAM" id="SSF56112">
    <property type="entry name" value="Protein kinase-like (PK-like)"/>
    <property type="match status" value="2"/>
</dbReference>
<feature type="binding site" evidence="6">
    <location>
        <position position="504"/>
    </location>
    <ligand>
        <name>ATP</name>
        <dbReference type="ChEBI" id="CHEBI:30616"/>
    </ligand>
</feature>
<evidence type="ECO:0000259" key="9">
    <source>
        <dbReference type="PROSITE" id="PS50011"/>
    </source>
</evidence>
<dbReference type="InterPro" id="IPR000719">
    <property type="entry name" value="Prot_kinase_dom"/>
</dbReference>
<keyword evidence="11" id="KW-1185">Reference proteome</keyword>
<dbReference type="Gene3D" id="1.10.510.10">
    <property type="entry name" value="Transferase(Phosphotransferase) domain 1"/>
    <property type="match status" value="2"/>
</dbReference>
<evidence type="ECO:0000256" key="4">
    <source>
        <dbReference type="ARBA" id="ARBA00022777"/>
    </source>
</evidence>
<evidence type="ECO:0000256" key="3">
    <source>
        <dbReference type="ARBA" id="ARBA00022741"/>
    </source>
</evidence>
<feature type="signal peptide" evidence="8">
    <location>
        <begin position="1"/>
        <end position="20"/>
    </location>
</feature>
<dbReference type="Proteomes" id="UP001370490">
    <property type="component" value="Unassembled WGS sequence"/>
</dbReference>
<name>A0AAN8UW40_9MAGN</name>
<dbReference type="PANTHER" id="PTHR34590">
    <property type="entry name" value="OS03G0124300 PROTEIN-RELATED"/>
    <property type="match status" value="1"/>
</dbReference>
<dbReference type="InterPro" id="IPR001245">
    <property type="entry name" value="Ser-Thr/Tyr_kinase_cat_dom"/>
</dbReference>
<evidence type="ECO:0000256" key="2">
    <source>
        <dbReference type="ARBA" id="ARBA00022679"/>
    </source>
</evidence>
<evidence type="ECO:0000256" key="8">
    <source>
        <dbReference type="SAM" id="SignalP"/>
    </source>
</evidence>
<keyword evidence="2" id="KW-0808">Transferase</keyword>
<dbReference type="PANTHER" id="PTHR34590:SF12">
    <property type="entry name" value="CARBOHYDRATE-BINDING PROTEIN OF THE ER PROTEIN"/>
    <property type="match status" value="1"/>
</dbReference>
<dbReference type="GO" id="GO:0005524">
    <property type="term" value="F:ATP binding"/>
    <property type="evidence" value="ECO:0007669"/>
    <property type="project" value="UniProtKB-UniRule"/>
</dbReference>
<evidence type="ECO:0000313" key="10">
    <source>
        <dbReference type="EMBL" id="KAK6923095.1"/>
    </source>
</evidence>
<feature type="domain" description="Protein kinase" evidence="9">
    <location>
        <begin position="477"/>
        <end position="815"/>
    </location>
</feature>
<dbReference type="GO" id="GO:0004714">
    <property type="term" value="F:transmembrane receptor protein tyrosine kinase activity"/>
    <property type="evidence" value="ECO:0007669"/>
    <property type="project" value="InterPro"/>
</dbReference>
<dbReference type="InterPro" id="IPR017441">
    <property type="entry name" value="Protein_kinase_ATP_BS"/>
</dbReference>
<keyword evidence="5 6" id="KW-0067">ATP-binding</keyword>
<protein>
    <submittedName>
        <fullName evidence="10">Serine-threonine/tyrosine-protein kinase, catalytic domain</fullName>
    </submittedName>
</protein>
<feature type="chain" id="PRO_5042925570" evidence="8">
    <location>
        <begin position="21"/>
        <end position="1494"/>
    </location>
</feature>
<keyword evidence="4 10" id="KW-0418">Kinase</keyword>
<accession>A0AAN8UW40</accession>
<dbReference type="PROSITE" id="PS00107">
    <property type="entry name" value="PROTEIN_KINASE_ATP"/>
    <property type="match status" value="2"/>
</dbReference>
<dbReference type="GO" id="GO:0004674">
    <property type="term" value="F:protein serine/threonine kinase activity"/>
    <property type="evidence" value="ECO:0007669"/>
    <property type="project" value="UniProtKB-KW"/>
</dbReference>
<dbReference type="FunFam" id="3.30.200.20:FF:000039">
    <property type="entry name" value="receptor-like protein kinase FERONIA"/>
    <property type="match status" value="2"/>
</dbReference>
<keyword evidence="7" id="KW-1133">Transmembrane helix</keyword>
<comment type="caution">
    <text evidence="10">The sequence shown here is derived from an EMBL/GenBank/DDBJ whole genome shotgun (WGS) entry which is preliminary data.</text>
</comment>
<feature type="transmembrane region" description="Helical" evidence="7">
    <location>
        <begin position="1184"/>
        <end position="1206"/>
    </location>
</feature>
<dbReference type="InterPro" id="IPR011009">
    <property type="entry name" value="Kinase-like_dom_sf"/>
</dbReference>
<dbReference type="Gene3D" id="3.30.200.20">
    <property type="entry name" value="Phosphorylase Kinase, domain 1"/>
    <property type="match status" value="2"/>
</dbReference>
<dbReference type="InterPro" id="IPR021720">
    <property type="entry name" value="Malectin_dom"/>
</dbReference>
<evidence type="ECO:0000256" key="5">
    <source>
        <dbReference type="ARBA" id="ARBA00022840"/>
    </source>
</evidence>
<evidence type="ECO:0000313" key="11">
    <source>
        <dbReference type="Proteomes" id="UP001370490"/>
    </source>
</evidence>
<dbReference type="Gene3D" id="2.60.120.430">
    <property type="entry name" value="Galactose-binding lectin"/>
    <property type="match status" value="4"/>
</dbReference>
<dbReference type="EMBL" id="JBAMMX010000018">
    <property type="protein sequence ID" value="KAK6923095.1"/>
    <property type="molecule type" value="Genomic_DNA"/>
</dbReference>